<evidence type="ECO:0000313" key="3">
    <source>
        <dbReference type="EMBL" id="QCI12491.1"/>
    </source>
</evidence>
<evidence type="ECO:0000313" key="4">
    <source>
        <dbReference type="Proteomes" id="UP000298551"/>
    </source>
</evidence>
<feature type="compositionally biased region" description="Acidic residues" evidence="1">
    <location>
        <begin position="49"/>
        <end position="62"/>
    </location>
</feature>
<proteinExistence type="predicted"/>
<sequence length="62" mass="6181">MSISKKLAVIFFAVLSFAGVSHASSIHSSVGDSHGTGVYASDGGSGTDGSEDSTSDDDNGEE</sequence>
<protein>
    <submittedName>
        <fullName evidence="3">Uncharacterized protein</fullName>
    </submittedName>
</protein>
<gene>
    <name evidence="3" type="ORF">E6B08_14445</name>
</gene>
<dbReference type="AlphaFoldDB" id="A0A4D6XDT5"/>
<dbReference type="EMBL" id="CP039371">
    <property type="protein sequence ID" value="QCI12491.1"/>
    <property type="molecule type" value="Genomic_DNA"/>
</dbReference>
<evidence type="ECO:0000256" key="1">
    <source>
        <dbReference type="SAM" id="MobiDB-lite"/>
    </source>
</evidence>
<feature type="region of interest" description="Disordered" evidence="1">
    <location>
        <begin position="25"/>
        <end position="62"/>
    </location>
</feature>
<reference evidence="4" key="1">
    <citation type="submission" date="2019-04" db="EMBL/GenBank/DDBJ databases">
        <title>Genome sequence of Pseudomonas putida 1290, an auxin catabolizing strain.</title>
        <authorList>
            <person name="Laird T.S."/>
            <person name="Leveau J.H.J."/>
        </authorList>
    </citation>
    <scope>NUCLEOTIDE SEQUENCE [LARGE SCALE GENOMIC DNA]</scope>
    <source>
        <strain evidence="4">1290</strain>
    </source>
</reference>
<feature type="chain" id="PRO_5020661986" evidence="2">
    <location>
        <begin position="24"/>
        <end position="62"/>
    </location>
</feature>
<dbReference type="Proteomes" id="UP000298551">
    <property type="component" value="Chromosome"/>
</dbReference>
<feature type="signal peptide" evidence="2">
    <location>
        <begin position="1"/>
        <end position="23"/>
    </location>
</feature>
<dbReference type="RefSeq" id="WP_136914648.1">
    <property type="nucleotide sequence ID" value="NZ_CP039371.1"/>
</dbReference>
<keyword evidence="2" id="KW-0732">Signal</keyword>
<evidence type="ECO:0000256" key="2">
    <source>
        <dbReference type="SAM" id="SignalP"/>
    </source>
</evidence>
<accession>A0A4D6XDT5</accession>
<name>A0A4D6XDT5_PSEPU</name>
<organism evidence="3 4">
    <name type="scientific">Pseudomonas putida</name>
    <name type="common">Arthrobacter siderocapsulatus</name>
    <dbReference type="NCBI Taxonomy" id="303"/>
    <lineage>
        <taxon>Bacteria</taxon>
        <taxon>Pseudomonadati</taxon>
        <taxon>Pseudomonadota</taxon>
        <taxon>Gammaproteobacteria</taxon>
        <taxon>Pseudomonadales</taxon>
        <taxon>Pseudomonadaceae</taxon>
        <taxon>Pseudomonas</taxon>
    </lineage>
</organism>